<dbReference type="PANTHER" id="PTHR36121">
    <property type="entry name" value="PROTEIN SXY"/>
    <property type="match status" value="1"/>
</dbReference>
<name>A0ABW8SNT0_9CLOT</name>
<dbReference type="Proteomes" id="UP001623660">
    <property type="component" value="Unassembled WGS sequence"/>
</dbReference>
<gene>
    <name evidence="2" type="ORF">ACJDU8_19495</name>
</gene>
<evidence type="ECO:0000313" key="3">
    <source>
        <dbReference type="Proteomes" id="UP001623660"/>
    </source>
</evidence>
<evidence type="ECO:0000259" key="1">
    <source>
        <dbReference type="Pfam" id="PF04994"/>
    </source>
</evidence>
<reference evidence="2 3" key="1">
    <citation type="submission" date="2024-11" db="EMBL/GenBank/DDBJ databases">
        <authorList>
            <person name="Heng Y.C."/>
            <person name="Lim A.C.H."/>
            <person name="Lee J.K.Y."/>
            <person name="Kittelmann S."/>
        </authorList>
    </citation>
    <scope>NUCLEOTIDE SEQUENCE [LARGE SCALE GENOMIC DNA]</scope>
    <source>
        <strain evidence="2 3">WILCCON 0269</strain>
    </source>
</reference>
<protein>
    <submittedName>
        <fullName evidence="2">TfoX/Sxy family protein</fullName>
    </submittedName>
</protein>
<accession>A0ABW8SNT0</accession>
<dbReference type="EMBL" id="JBJHZX010000036">
    <property type="protein sequence ID" value="MFL0197734.1"/>
    <property type="molecule type" value="Genomic_DNA"/>
</dbReference>
<dbReference type="RefSeq" id="WP_406793838.1">
    <property type="nucleotide sequence ID" value="NZ_JBJHZX010000036.1"/>
</dbReference>
<dbReference type="InterPro" id="IPR007077">
    <property type="entry name" value="TfoX_C"/>
</dbReference>
<dbReference type="Pfam" id="PF04994">
    <property type="entry name" value="TfoX_C"/>
    <property type="match status" value="1"/>
</dbReference>
<dbReference type="InterPro" id="IPR047525">
    <property type="entry name" value="TfoX-like"/>
</dbReference>
<feature type="domain" description="TfoX C-terminal" evidence="1">
    <location>
        <begin position="3"/>
        <end position="79"/>
    </location>
</feature>
<dbReference type="PANTHER" id="PTHR36121:SF1">
    <property type="entry name" value="PROTEIN SXY"/>
    <property type="match status" value="1"/>
</dbReference>
<organism evidence="2 3">
    <name type="scientific">Candidatus Clostridium eludens</name>
    <dbReference type="NCBI Taxonomy" id="3381663"/>
    <lineage>
        <taxon>Bacteria</taxon>
        <taxon>Bacillati</taxon>
        <taxon>Bacillota</taxon>
        <taxon>Clostridia</taxon>
        <taxon>Eubacteriales</taxon>
        <taxon>Clostridiaceae</taxon>
        <taxon>Clostridium</taxon>
    </lineage>
</organism>
<proteinExistence type="predicted"/>
<evidence type="ECO:0000313" key="2">
    <source>
        <dbReference type="EMBL" id="MFL0197734.1"/>
    </source>
</evidence>
<sequence>MGELCELPNIGKKLEAQLNEVGIETVGQLKRIGSKQAWLDIKAIDNSACINRLCAIEGAIQGIRWHSLSNEVKNELREFYNTVR</sequence>
<dbReference type="Gene3D" id="1.10.150.20">
    <property type="entry name" value="5' to 3' exonuclease, C-terminal subdomain"/>
    <property type="match status" value="1"/>
</dbReference>
<comment type="caution">
    <text evidence="2">The sequence shown here is derived from an EMBL/GenBank/DDBJ whole genome shotgun (WGS) entry which is preliminary data.</text>
</comment>
<keyword evidence="3" id="KW-1185">Reference proteome</keyword>